<evidence type="ECO:0000313" key="11">
    <source>
        <dbReference type="Proteomes" id="UP000053317"/>
    </source>
</evidence>
<comment type="subcellular location">
    <subcellularLocation>
        <location evidence="1">Membrane</location>
        <topology evidence="1">Multi-pass membrane protein</topology>
    </subcellularLocation>
</comment>
<evidence type="ECO:0000256" key="4">
    <source>
        <dbReference type="ARBA" id="ARBA00022692"/>
    </source>
</evidence>
<keyword evidence="6 8" id="KW-0472">Membrane</keyword>
<dbReference type="InterPro" id="IPR005829">
    <property type="entry name" value="Sugar_transporter_CS"/>
</dbReference>
<dbReference type="Gene3D" id="1.20.1250.20">
    <property type="entry name" value="MFS general substrate transporter like domains"/>
    <property type="match status" value="1"/>
</dbReference>
<reference evidence="10 11" key="2">
    <citation type="submission" date="2015-05" db="EMBL/GenBank/DDBJ databases">
        <authorList>
            <person name="Morales-Cruz A."/>
            <person name="Amrine K.C."/>
            <person name="Cantu D."/>
        </authorList>
    </citation>
    <scope>NUCLEOTIDE SEQUENCE [LARGE SCALE GENOMIC DNA]</scope>
    <source>
        <strain evidence="10">UCRPC4</strain>
    </source>
</reference>
<feature type="transmembrane region" description="Helical" evidence="8">
    <location>
        <begin position="198"/>
        <end position="217"/>
    </location>
</feature>
<dbReference type="InterPro" id="IPR003663">
    <property type="entry name" value="Sugar/inositol_transpt"/>
</dbReference>
<accession>A0A0G2EYV4</accession>
<feature type="transmembrane region" description="Helical" evidence="8">
    <location>
        <begin position="66"/>
        <end position="91"/>
    </location>
</feature>
<evidence type="ECO:0000256" key="6">
    <source>
        <dbReference type="ARBA" id="ARBA00023136"/>
    </source>
</evidence>
<evidence type="ECO:0000256" key="2">
    <source>
        <dbReference type="ARBA" id="ARBA00010992"/>
    </source>
</evidence>
<feature type="domain" description="Major facilitator superfamily (MFS) profile" evidence="9">
    <location>
        <begin position="70"/>
        <end position="520"/>
    </location>
</feature>
<dbReference type="PANTHER" id="PTHR48022">
    <property type="entry name" value="PLASTIDIC GLUCOSE TRANSPORTER 4"/>
    <property type="match status" value="1"/>
</dbReference>
<evidence type="ECO:0000256" key="3">
    <source>
        <dbReference type="ARBA" id="ARBA00022448"/>
    </source>
</evidence>
<dbReference type="InterPro" id="IPR036259">
    <property type="entry name" value="MFS_trans_sf"/>
</dbReference>
<evidence type="ECO:0000256" key="5">
    <source>
        <dbReference type="ARBA" id="ARBA00022989"/>
    </source>
</evidence>
<organism evidence="10 11">
    <name type="scientific">Phaeomoniella chlamydospora</name>
    <name type="common">Phaeoacremonium chlamydosporum</name>
    <dbReference type="NCBI Taxonomy" id="158046"/>
    <lineage>
        <taxon>Eukaryota</taxon>
        <taxon>Fungi</taxon>
        <taxon>Dikarya</taxon>
        <taxon>Ascomycota</taxon>
        <taxon>Pezizomycotina</taxon>
        <taxon>Eurotiomycetes</taxon>
        <taxon>Chaetothyriomycetidae</taxon>
        <taxon>Phaeomoniellales</taxon>
        <taxon>Phaeomoniellaceae</taxon>
        <taxon>Phaeomoniella</taxon>
    </lineage>
</organism>
<feature type="transmembrane region" description="Helical" evidence="8">
    <location>
        <begin position="495"/>
        <end position="516"/>
    </location>
</feature>
<dbReference type="PROSITE" id="PS00217">
    <property type="entry name" value="SUGAR_TRANSPORT_2"/>
    <property type="match status" value="1"/>
</dbReference>
<keyword evidence="3 7" id="KW-0813">Transport</keyword>
<keyword evidence="4 8" id="KW-0812">Transmembrane</keyword>
<evidence type="ECO:0000259" key="9">
    <source>
        <dbReference type="PROSITE" id="PS50850"/>
    </source>
</evidence>
<proteinExistence type="inferred from homology"/>
<comment type="caution">
    <text evidence="10">The sequence shown here is derived from an EMBL/GenBank/DDBJ whole genome shotgun (WGS) entry which is preliminary data.</text>
</comment>
<dbReference type="PRINTS" id="PR00171">
    <property type="entry name" value="SUGRTRNSPORT"/>
</dbReference>
<dbReference type="FunFam" id="1.20.1250.20:FF:000026">
    <property type="entry name" value="MFS quinate transporter QutD"/>
    <property type="match status" value="1"/>
</dbReference>
<dbReference type="NCBIfam" id="TIGR00879">
    <property type="entry name" value="SP"/>
    <property type="match status" value="1"/>
</dbReference>
<dbReference type="PROSITE" id="PS50850">
    <property type="entry name" value="MFS"/>
    <property type="match status" value="1"/>
</dbReference>
<dbReference type="OrthoDB" id="8120565at2759"/>
<feature type="transmembrane region" description="Helical" evidence="8">
    <location>
        <begin position="395"/>
        <end position="418"/>
    </location>
</feature>
<dbReference type="InterPro" id="IPR005828">
    <property type="entry name" value="MFS_sugar_transport-like"/>
</dbReference>
<dbReference type="Proteomes" id="UP000053317">
    <property type="component" value="Unassembled WGS sequence"/>
</dbReference>
<keyword evidence="11" id="KW-1185">Reference proteome</keyword>
<dbReference type="GO" id="GO:0016020">
    <property type="term" value="C:membrane"/>
    <property type="evidence" value="ECO:0007669"/>
    <property type="project" value="UniProtKB-SubCell"/>
</dbReference>
<reference evidence="10 11" key="1">
    <citation type="submission" date="2015-05" db="EMBL/GenBank/DDBJ databases">
        <title>Distinctive expansion of gene families associated with plant cell wall degradation and secondary metabolism in the genomes of grapevine trunk pathogens.</title>
        <authorList>
            <person name="Lawrence D.P."/>
            <person name="Travadon R."/>
            <person name="Rolshausen P.E."/>
            <person name="Baumgartner K."/>
        </authorList>
    </citation>
    <scope>NUCLEOTIDE SEQUENCE [LARGE SCALE GENOMIC DNA]</scope>
    <source>
        <strain evidence="10">UCRPC4</strain>
    </source>
</reference>
<feature type="transmembrane region" description="Helical" evidence="8">
    <location>
        <begin position="229"/>
        <end position="250"/>
    </location>
</feature>
<feature type="transmembrane region" description="Helical" evidence="8">
    <location>
        <begin position="364"/>
        <end position="388"/>
    </location>
</feature>
<keyword evidence="5 8" id="KW-1133">Transmembrane helix</keyword>
<evidence type="ECO:0000313" key="10">
    <source>
        <dbReference type="EMBL" id="KKY27256.1"/>
    </source>
</evidence>
<dbReference type="SUPFAM" id="SSF103473">
    <property type="entry name" value="MFS general substrate transporter"/>
    <property type="match status" value="1"/>
</dbReference>
<feature type="transmembrane region" description="Helical" evidence="8">
    <location>
        <begin position="424"/>
        <end position="447"/>
    </location>
</feature>
<evidence type="ECO:0000256" key="7">
    <source>
        <dbReference type="RuleBase" id="RU003346"/>
    </source>
</evidence>
<dbReference type="PANTHER" id="PTHR48022:SF14">
    <property type="entry name" value="MAJOR FACILITATOR SUPERFAMILY (MFS) PROFILE DOMAIN-CONTAINING PROTEIN-RELATED"/>
    <property type="match status" value="1"/>
</dbReference>
<dbReference type="EMBL" id="LCWF01000026">
    <property type="protein sequence ID" value="KKY27256.1"/>
    <property type="molecule type" value="Genomic_DNA"/>
</dbReference>
<evidence type="ECO:0000256" key="8">
    <source>
        <dbReference type="SAM" id="Phobius"/>
    </source>
</evidence>
<feature type="transmembrane region" description="Helical" evidence="8">
    <location>
        <begin position="139"/>
        <end position="158"/>
    </location>
</feature>
<dbReference type="AlphaFoldDB" id="A0A0G2EYV4"/>
<gene>
    <name evidence="10" type="ORF">UCRPC4_g01157</name>
</gene>
<protein>
    <submittedName>
        <fullName evidence="10">Putative high-affinity glucose</fullName>
    </submittedName>
</protein>
<sequence>MIWEAMADTIKEIEGQHKSTSIDSSISHIENNAPLEVIVTADLPTKLADDVSYGPGGVRGLIGSPYVFGAAFLASLGGFSFGYDQGVISVINVMDQFLTKFPLINNGFYKGLMTAMLELGAFLGCFFMPWLADKISRRWALSVVVIIFNIGAIIQCAAQDYVTLVIGRTIGGIGVGTLAMGAPIYISEISPPNLRGTLLVLESVSLVSGVVIAYWITYATRYMEGEISFRLPFGLQMICATVLGVCIHFFPYSPRWLAMVDRPDDCLASLSRLRQLPPDDSRVRTEFEGIMSEIEFQKVVHERHHPGVQGFKLELVQWLDLFKKKSWRRTAVGVGVAFLQQFSGVNAFIYYAPTLFTSLGQSSSMSLVLSGILNVLQLIAVVVCFFVIDHIGRRPLAILGGLGMAIPYIVIAVLVALYSSDWPAHMGAGWACVAMAFLYMLIFGVSYSPLTWALPSEVFPTATRSKGVALSTATVWLANFIIGVATPPMLEDAGYGTYIFFAAFCILAGVWAWFLVPETKGKTLEQMDEAFGDTSGTEEKEIMKAVAAAARGQHGSKSLQV</sequence>
<dbReference type="InterPro" id="IPR050360">
    <property type="entry name" value="MFS_Sugar_Transporters"/>
</dbReference>
<name>A0A0G2EYV4_PHACM</name>
<feature type="transmembrane region" description="Helical" evidence="8">
    <location>
        <begin position="164"/>
        <end position="186"/>
    </location>
</feature>
<dbReference type="InterPro" id="IPR020846">
    <property type="entry name" value="MFS_dom"/>
</dbReference>
<dbReference type="GO" id="GO:0005351">
    <property type="term" value="F:carbohydrate:proton symporter activity"/>
    <property type="evidence" value="ECO:0007669"/>
    <property type="project" value="TreeGrafter"/>
</dbReference>
<comment type="similarity">
    <text evidence="2 7">Belongs to the major facilitator superfamily. Sugar transporter (TC 2.A.1.1) family.</text>
</comment>
<feature type="transmembrane region" description="Helical" evidence="8">
    <location>
        <begin position="111"/>
        <end position="132"/>
    </location>
</feature>
<feature type="transmembrane region" description="Helical" evidence="8">
    <location>
        <begin position="331"/>
        <end position="352"/>
    </location>
</feature>
<feature type="transmembrane region" description="Helical" evidence="8">
    <location>
        <begin position="468"/>
        <end position="489"/>
    </location>
</feature>
<dbReference type="Pfam" id="PF00083">
    <property type="entry name" value="Sugar_tr"/>
    <property type="match status" value="1"/>
</dbReference>
<evidence type="ECO:0000256" key="1">
    <source>
        <dbReference type="ARBA" id="ARBA00004141"/>
    </source>
</evidence>